<keyword evidence="5 7" id="KW-1133">Transmembrane helix</keyword>
<feature type="domain" description="Na+/H+ antiporter MnhB subunit-related protein" evidence="8">
    <location>
        <begin position="8"/>
        <end position="125"/>
    </location>
</feature>
<dbReference type="InterPro" id="IPR050622">
    <property type="entry name" value="CPA3_antiporter_subunitB"/>
</dbReference>
<evidence type="ECO:0000256" key="7">
    <source>
        <dbReference type="SAM" id="Phobius"/>
    </source>
</evidence>
<keyword evidence="6 7" id="KW-0472">Membrane</keyword>
<dbReference type="Proteomes" id="UP000234857">
    <property type="component" value="Unassembled WGS sequence"/>
</dbReference>
<dbReference type="GO" id="GO:0005886">
    <property type="term" value="C:plasma membrane"/>
    <property type="evidence" value="ECO:0007669"/>
    <property type="project" value="UniProtKB-SubCell"/>
</dbReference>
<evidence type="ECO:0000313" key="10">
    <source>
        <dbReference type="Proteomes" id="UP000234857"/>
    </source>
</evidence>
<dbReference type="PANTHER" id="PTHR33932">
    <property type="entry name" value="NA(+)/H(+) ANTIPORTER SUBUNIT B"/>
    <property type="match status" value="1"/>
</dbReference>
<dbReference type="EMBL" id="PKTG01000083">
    <property type="protein sequence ID" value="PLX17662.1"/>
    <property type="molecule type" value="Genomic_DNA"/>
</dbReference>
<keyword evidence="3" id="KW-1003">Cell membrane</keyword>
<comment type="similarity">
    <text evidence="2">Belongs to the CPA3 antiporters (TC 2.A.63) subunit B family.</text>
</comment>
<dbReference type="PANTHER" id="PTHR33932:SF4">
    <property type="entry name" value="NA(+)_H(+) ANTIPORTER SUBUNIT B"/>
    <property type="match status" value="1"/>
</dbReference>
<keyword evidence="4 7" id="KW-0812">Transmembrane</keyword>
<dbReference type="Pfam" id="PF04039">
    <property type="entry name" value="MnhB"/>
    <property type="match status" value="1"/>
</dbReference>
<evidence type="ECO:0000256" key="5">
    <source>
        <dbReference type="ARBA" id="ARBA00022989"/>
    </source>
</evidence>
<evidence type="ECO:0000256" key="3">
    <source>
        <dbReference type="ARBA" id="ARBA00022475"/>
    </source>
</evidence>
<feature type="transmembrane region" description="Helical" evidence="7">
    <location>
        <begin position="12"/>
        <end position="31"/>
    </location>
</feature>
<evidence type="ECO:0000256" key="6">
    <source>
        <dbReference type="ARBA" id="ARBA00023136"/>
    </source>
</evidence>
<organism evidence="9 10">
    <name type="scientific">Muiribacterium halophilum</name>
    <dbReference type="NCBI Taxonomy" id="2053465"/>
    <lineage>
        <taxon>Bacteria</taxon>
        <taxon>Candidatus Muiribacteriota</taxon>
        <taxon>Candidatus Muiribacteriia</taxon>
        <taxon>Candidatus Muiribacteriales</taxon>
        <taxon>Candidatus Muiribacteriaceae</taxon>
        <taxon>Candidatus Muiribacterium</taxon>
    </lineage>
</organism>
<reference evidence="9 10" key="1">
    <citation type="submission" date="2017-11" db="EMBL/GenBank/DDBJ databases">
        <title>Genome-resolved metagenomics identifies genetic mobility, metabolic interactions, and unexpected diversity in perchlorate-reducing communities.</title>
        <authorList>
            <person name="Barnum T.P."/>
            <person name="Figueroa I.A."/>
            <person name="Carlstrom C.I."/>
            <person name="Lucas L.N."/>
            <person name="Engelbrektson A.L."/>
            <person name="Coates J.D."/>
        </authorList>
    </citation>
    <scope>NUCLEOTIDE SEQUENCE [LARGE SCALE GENOMIC DNA]</scope>
    <source>
        <strain evidence="9">BM706</strain>
    </source>
</reference>
<evidence type="ECO:0000313" key="9">
    <source>
        <dbReference type="EMBL" id="PLX17662.1"/>
    </source>
</evidence>
<comment type="caution">
    <text evidence="9">The sequence shown here is derived from an EMBL/GenBank/DDBJ whole genome shotgun (WGS) entry which is preliminary data.</text>
</comment>
<evidence type="ECO:0000256" key="1">
    <source>
        <dbReference type="ARBA" id="ARBA00004651"/>
    </source>
</evidence>
<evidence type="ECO:0000256" key="4">
    <source>
        <dbReference type="ARBA" id="ARBA00022692"/>
    </source>
</evidence>
<proteinExistence type="inferred from homology"/>
<gene>
    <name evidence="9" type="ORF">C0601_06435</name>
</gene>
<evidence type="ECO:0000256" key="2">
    <source>
        <dbReference type="ARBA" id="ARBA00009425"/>
    </source>
</evidence>
<feature type="transmembrane region" description="Helical" evidence="7">
    <location>
        <begin position="107"/>
        <end position="132"/>
    </location>
</feature>
<accession>A0A2N5ZGC4</accession>
<feature type="transmembrane region" description="Helical" evidence="7">
    <location>
        <begin position="67"/>
        <end position="87"/>
    </location>
</feature>
<dbReference type="AlphaFoldDB" id="A0A2N5ZGC4"/>
<dbReference type="InterPro" id="IPR007182">
    <property type="entry name" value="MnhB"/>
</dbReference>
<comment type="subcellular location">
    <subcellularLocation>
        <location evidence="1">Cell membrane</location>
        <topology evidence="1">Multi-pass membrane protein</topology>
    </subcellularLocation>
</comment>
<protein>
    <recommendedName>
        <fullName evidence="8">Na+/H+ antiporter MnhB subunit-related protein domain-containing protein</fullName>
    </recommendedName>
</protein>
<feature type="transmembrane region" description="Helical" evidence="7">
    <location>
        <begin position="37"/>
        <end position="55"/>
    </location>
</feature>
<sequence length="142" mass="16532">MDLKRSSILNITLRKIYPFIIIISLYMVVYSSNYPGGGFQSGVIAGTMIIVFNMFSDKRDFKHSLYVRIELLGFLLFMISVFMILYSESFLERFYSFSLPSEMFSNIGMNLLNLSIYLEVTGSIVLIFYYFIKGVEFEKESF</sequence>
<evidence type="ECO:0000259" key="8">
    <source>
        <dbReference type="Pfam" id="PF04039"/>
    </source>
</evidence>
<name>A0A2N5ZGC4_MUIH1</name>